<dbReference type="InterPro" id="IPR047272">
    <property type="entry name" value="S49_SppA_C"/>
</dbReference>
<evidence type="ECO:0000256" key="3">
    <source>
        <dbReference type="ARBA" id="ARBA00022670"/>
    </source>
</evidence>
<keyword evidence="6 8" id="KW-0472">Membrane</keyword>
<feature type="active site" description="Nucleophile" evidence="7">
    <location>
        <position position="387"/>
    </location>
</feature>
<dbReference type="GO" id="GO:0008236">
    <property type="term" value="F:serine-type peptidase activity"/>
    <property type="evidence" value="ECO:0007669"/>
    <property type="project" value="UniProtKB-KW"/>
</dbReference>
<dbReference type="PANTHER" id="PTHR33209">
    <property type="entry name" value="PROTEASE 4"/>
    <property type="match status" value="1"/>
</dbReference>
<dbReference type="InterPro" id="IPR002142">
    <property type="entry name" value="Peptidase_S49"/>
</dbReference>
<comment type="similarity">
    <text evidence="2">Belongs to the peptidase S49 family.</text>
</comment>
<dbReference type="CDD" id="cd07023">
    <property type="entry name" value="S49_Sppa_N_C"/>
    <property type="match status" value="1"/>
</dbReference>
<dbReference type="SUPFAM" id="SSF52096">
    <property type="entry name" value="ClpP/crotonase"/>
    <property type="match status" value="2"/>
</dbReference>
<dbReference type="Gene3D" id="3.90.226.10">
    <property type="entry name" value="2-enoyl-CoA Hydratase, Chain A, domain 1"/>
    <property type="match status" value="2"/>
</dbReference>
<protein>
    <submittedName>
        <fullName evidence="10">Signal peptide peptidase</fullName>
        <ecNumber evidence="10">3.4.21.-</ecNumber>
    </submittedName>
</protein>
<evidence type="ECO:0000256" key="2">
    <source>
        <dbReference type="ARBA" id="ARBA00008683"/>
    </source>
</evidence>
<dbReference type="InterPro" id="IPR004635">
    <property type="entry name" value="Pept_S49_SppA"/>
</dbReference>
<organism evidence="10 11">
    <name type="scientific">Capnocytophaga canimorsus</name>
    <dbReference type="NCBI Taxonomy" id="28188"/>
    <lineage>
        <taxon>Bacteria</taxon>
        <taxon>Pseudomonadati</taxon>
        <taxon>Bacteroidota</taxon>
        <taxon>Flavobacteriia</taxon>
        <taxon>Flavobacteriales</taxon>
        <taxon>Flavobacteriaceae</taxon>
        <taxon>Capnocytophaga</taxon>
    </lineage>
</organism>
<gene>
    <name evidence="10" type="ORF">CCAN11_2420049</name>
</gene>
<evidence type="ECO:0000313" key="10">
    <source>
        <dbReference type="EMBL" id="CEN52260.1"/>
    </source>
</evidence>
<keyword evidence="8" id="KW-0812">Transmembrane</keyword>
<sequence>MNFLKNVLAAILGFFIATGILFVVFLFVISALASTFGDDGKIIVKENSVLVLDFKEPIKDYSKEVYFEDFDYKDKDFNGLSSILKAIEIAKTDDKIKGIHIKSSGNIGGLAMASELRQALADFKSSGKFIYAHNDFITQTDYYLQSVADSVFLSPMGELSFRGLSSEILFFKEMQEKSGVNMEVIRHGKYKSAVEPFLENTMSEANRLQMTELLNSLWNVMATDIAQNRNISIENLNNIAHNLEARTAELALKNKLIDGIIYSDEFEQILCRATNTQNISDLDFITINKYAESVVNKARLNRPKNKIAVIYAEGEIIYGKGNPEVIGNETIVESLREASEDESVKAIVLRINSPGGSALASELIHREIELAKKRKKVYVSMGNYAASGGYYIACNADKIFAQSGTVTGSIGVFGVLPNVHRLANDWGINAEQVQTHNHSLEYSIFEKPTETFIKTTTESVEMVYNTFLERVANGRNMTKEQVNEIAQGRVWSGIQAQQNGLVDAIGNLQDALQFAASDNNIESFEVKNYPLFKMNFEEILTRFGVRVKTKTLKEELGDESPFERYQQIKSISQQKGIQARLPYNISMN</sequence>
<dbReference type="NCBIfam" id="TIGR00705">
    <property type="entry name" value="SppA_67K"/>
    <property type="match status" value="1"/>
</dbReference>
<evidence type="ECO:0000256" key="1">
    <source>
        <dbReference type="ARBA" id="ARBA00004370"/>
    </source>
</evidence>
<dbReference type="InterPro" id="IPR047217">
    <property type="entry name" value="S49_SppA_67K_type_N"/>
</dbReference>
<dbReference type="EMBL" id="CDOK01000160">
    <property type="protein sequence ID" value="CEN52260.1"/>
    <property type="molecule type" value="Genomic_DNA"/>
</dbReference>
<reference evidence="11" key="1">
    <citation type="submission" date="2015-01" db="EMBL/GenBank/DDBJ databases">
        <authorList>
            <person name="MANFREDI Pablo"/>
        </authorList>
    </citation>
    <scope>NUCLEOTIDE SEQUENCE [LARGE SCALE GENOMIC DNA]</scope>
    <source>
        <strain evidence="11">Cc11</strain>
    </source>
</reference>
<evidence type="ECO:0000256" key="6">
    <source>
        <dbReference type="ARBA" id="ARBA00023136"/>
    </source>
</evidence>
<keyword evidence="5" id="KW-0720">Serine protease</keyword>
<evidence type="ECO:0000259" key="9">
    <source>
        <dbReference type="Pfam" id="PF01343"/>
    </source>
</evidence>
<dbReference type="Pfam" id="PF01343">
    <property type="entry name" value="Peptidase_S49"/>
    <property type="match status" value="2"/>
</dbReference>
<accession>A0A0B7IK41</accession>
<dbReference type="GO" id="GO:0006465">
    <property type="term" value="P:signal peptide processing"/>
    <property type="evidence" value="ECO:0007669"/>
    <property type="project" value="InterPro"/>
</dbReference>
<dbReference type="Gene3D" id="6.20.330.10">
    <property type="match status" value="1"/>
</dbReference>
<evidence type="ECO:0000256" key="7">
    <source>
        <dbReference type="PIRSR" id="PIRSR001217-1"/>
    </source>
</evidence>
<feature type="domain" description="Peptidase S49" evidence="9">
    <location>
        <begin position="371"/>
        <end position="521"/>
    </location>
</feature>
<dbReference type="EC" id="3.4.21.-" evidence="10"/>
<dbReference type="AlphaFoldDB" id="A0A0B7IK41"/>
<dbReference type="PIRSF" id="PIRSF001217">
    <property type="entry name" value="Protease_4_SppA"/>
    <property type="match status" value="1"/>
</dbReference>
<dbReference type="CDD" id="cd07018">
    <property type="entry name" value="S49_SppA_67K_type"/>
    <property type="match status" value="1"/>
</dbReference>
<dbReference type="InterPro" id="IPR004634">
    <property type="entry name" value="Pept_S49_pIV"/>
</dbReference>
<dbReference type="PANTHER" id="PTHR33209:SF1">
    <property type="entry name" value="PEPTIDASE S49 DOMAIN-CONTAINING PROTEIN"/>
    <property type="match status" value="1"/>
</dbReference>
<name>A0A0B7IK41_9FLAO</name>
<keyword evidence="8" id="KW-1133">Transmembrane helix</keyword>
<dbReference type="InterPro" id="IPR029045">
    <property type="entry name" value="ClpP/crotonase-like_dom_sf"/>
</dbReference>
<dbReference type="Proteomes" id="UP000039370">
    <property type="component" value="Unassembled WGS sequence"/>
</dbReference>
<evidence type="ECO:0000313" key="11">
    <source>
        <dbReference type="Proteomes" id="UP000039370"/>
    </source>
</evidence>
<keyword evidence="3" id="KW-0645">Protease</keyword>
<comment type="subcellular location">
    <subcellularLocation>
        <location evidence="1">Membrane</location>
    </subcellularLocation>
</comment>
<keyword evidence="4 10" id="KW-0378">Hydrolase</keyword>
<evidence type="ECO:0000256" key="8">
    <source>
        <dbReference type="SAM" id="Phobius"/>
    </source>
</evidence>
<proteinExistence type="inferred from homology"/>
<evidence type="ECO:0000256" key="4">
    <source>
        <dbReference type="ARBA" id="ARBA00022801"/>
    </source>
</evidence>
<feature type="active site" description="Proton donor/acceptor" evidence="7">
    <location>
        <position position="191"/>
    </location>
</feature>
<feature type="domain" description="Peptidase S49" evidence="9">
    <location>
        <begin position="123"/>
        <end position="266"/>
    </location>
</feature>
<evidence type="ECO:0000256" key="5">
    <source>
        <dbReference type="ARBA" id="ARBA00022825"/>
    </source>
</evidence>
<feature type="transmembrane region" description="Helical" evidence="8">
    <location>
        <begin position="7"/>
        <end position="33"/>
    </location>
</feature>
<dbReference type="NCBIfam" id="TIGR00706">
    <property type="entry name" value="SppA_dom"/>
    <property type="match status" value="1"/>
</dbReference>
<dbReference type="GO" id="GO:0016020">
    <property type="term" value="C:membrane"/>
    <property type="evidence" value="ECO:0007669"/>
    <property type="project" value="UniProtKB-SubCell"/>
</dbReference>